<dbReference type="KEGG" id="dqu:106743160"/>
<sequence length="1461" mass="166611">MSSSARKSPRVEDLISTEDDTLGSSISLSVGENSIRIKEKVKSTKEIEQLPADKRDVQEKWWLKRPETRLEVLSAKNTETKMKQSPTPSSDVSSSMKEFLEKERMCKAMPKSEGEVKDKDDTLCDILASAAFDKYPSDFENATDEDIGSILEEMSKIAGALSPNSGPERTKSGGSSKVPTEEEKSVEELLEEAEKLVRKNSSTLSKSASKSDTLVPENGQDESLSRVRQLEADIFQLIEEEVHKESEKIKKSPKNEKKRENSPGFEIVYENLSSLRPPKTLELQRRKFEEQKVEISSSSDLDDPIERHSKSEELKSAKKVEMEKENLQKEITDVDKDFFEDLLRRSKEKAEGGMSGSSSFGQEDFSHFLKLLQGQTDKKELESKEPNMVYGLLLKSTNGEVLTTAEGQLGKTPEFPEKEFSEILEKELPAADDVEHEINESDSSVSEGPPKRAPNSPTVGVTFSKSSSNESSKRSKGAENNKNAPDSNKKINSEIELYTVGLTPRLELFADAIPKLIAEKLNENVTKENADKADSPHQGPISPGEKIEEGKVEAILKTPKTPKVGYQESSSHGASRRTVDAPKAERVVSAPSTKQTKKEIRFCKSKSYDQICQPPLRTSLENIRINKASDVPRRPVNSVSRKSPMIKPKMPTRPIPKSGTDQVQKARPRPSALSKPRTDSAKLGSTSSLPAACKTSHVKSPDSHRRHLMAGGDTNLVTFDWKMLCREEKHKNALLKQQLESEAKLYKSQIMEMRTSFEEELFALKKQNIILKARVDELSLNDRRPEVPTKNDTKIALLEQELEKQESLIRAYESENKKLMQDTKRLQEELKSLQSKQKSTVSEANDMHQLADRVKDLQEETLKLNLEVSELRQKNADFLLKNDDLTQQNSLLTDELEMFKEQLRAKNNFITDRLQAMTSAELDLKRQIEDLSIKLSSKSEQLRVTKQELDRMQQNVLPLEKELLELRVKEGNLQEKLQISKSHIEREKQLSQKLKDQVILDNKKVMDLNRQVREMERILKRKNPDSVSALILTANSGQEKIGTEKVKLLEERIVALESEIKRKEELAQRNLIDLQVKFSDMKDRYATQVMELEAKLSEATARERKMYNDMFTQTTVKFVENKGVETNRRDDRASLVDKEDKKDQKAGSKAGSKSQNSKEDAHLIATIRGLQLEITNKDRAVLKLTKESQELQKTNRRLQKEREKLLNDRRSFRSMDFDKVFQRTKNGDGNDQNSNVYQNGHVADSQRLSSSTTKLYDPMQYTETSKNGVIKKLTNENDILKEELNKINKDFMALKSKRLHDLNLLQEEHEREMATLVKEYSVKFGDSKVVKLQGQINSQGAIISQLKEQVDKFRDYKEQVVVLKAEREHLENKVKTLTEKVKYLSTPGTEQLQLLQDKITILQQRHESREMTLQALVRDLLRNRTQCKDCKNEKGKSRQLCYFRQELDHILGMLQEIANVH</sequence>
<keyword evidence="8" id="KW-0206">Cytoskeleton</keyword>
<organism evidence="11 12">
    <name type="scientific">Dinoponera quadriceps</name>
    <name type="common">South American ant</name>
    <dbReference type="NCBI Taxonomy" id="609295"/>
    <lineage>
        <taxon>Eukaryota</taxon>
        <taxon>Metazoa</taxon>
        <taxon>Ecdysozoa</taxon>
        <taxon>Arthropoda</taxon>
        <taxon>Hexapoda</taxon>
        <taxon>Insecta</taxon>
        <taxon>Pterygota</taxon>
        <taxon>Neoptera</taxon>
        <taxon>Endopterygota</taxon>
        <taxon>Hymenoptera</taxon>
        <taxon>Apocrita</taxon>
        <taxon>Aculeata</taxon>
        <taxon>Formicoidea</taxon>
        <taxon>Formicidae</taxon>
        <taxon>Ponerinae</taxon>
        <taxon>Ponerini</taxon>
        <taxon>Dinoponera</taxon>
    </lineage>
</organism>
<feature type="region of interest" description="Disordered" evidence="10">
    <location>
        <begin position="527"/>
        <end position="596"/>
    </location>
</feature>
<dbReference type="OrthoDB" id="2157184at2759"/>
<keyword evidence="7 9" id="KW-0175">Coiled coil</keyword>
<evidence type="ECO:0000256" key="7">
    <source>
        <dbReference type="ARBA" id="ARBA00023054"/>
    </source>
</evidence>
<feature type="region of interest" description="Disordered" evidence="10">
    <location>
        <begin position="623"/>
        <end position="709"/>
    </location>
</feature>
<feature type="coiled-coil region" evidence="9">
    <location>
        <begin position="795"/>
        <end position="902"/>
    </location>
</feature>
<proteinExistence type="inferred from homology"/>
<evidence type="ECO:0000256" key="1">
    <source>
        <dbReference type="ARBA" id="ARBA00004114"/>
    </source>
</evidence>
<comment type="subcellular location">
    <subcellularLocation>
        <location evidence="1">Cytoplasm</location>
        <location evidence="1">Cytoskeleton</location>
        <location evidence="1">Microtubule organizing center</location>
        <location evidence="1">Centrosome</location>
        <location evidence="1">Centriole</location>
    </subcellularLocation>
</comment>
<feature type="compositionally biased region" description="Low complexity" evidence="10">
    <location>
        <begin position="199"/>
        <end position="211"/>
    </location>
</feature>
<feature type="coiled-coil region" evidence="9">
    <location>
        <begin position="928"/>
        <end position="962"/>
    </location>
</feature>
<dbReference type="Proteomes" id="UP000515204">
    <property type="component" value="Unplaced"/>
</dbReference>
<evidence type="ECO:0000256" key="6">
    <source>
        <dbReference type="ARBA" id="ARBA00022794"/>
    </source>
</evidence>
<evidence type="ECO:0000256" key="4">
    <source>
        <dbReference type="ARBA" id="ARBA00022490"/>
    </source>
</evidence>
<feature type="region of interest" description="Disordered" evidence="10">
    <location>
        <begin position="158"/>
        <end position="226"/>
    </location>
</feature>
<evidence type="ECO:0000256" key="8">
    <source>
        <dbReference type="ARBA" id="ARBA00023212"/>
    </source>
</evidence>
<keyword evidence="4" id="KW-0963">Cytoplasm</keyword>
<keyword evidence="6" id="KW-0970">Cilium biogenesis/degradation</keyword>
<accession>A0A6P3X1H4</accession>
<feature type="region of interest" description="Disordered" evidence="10">
    <location>
        <begin position="404"/>
        <end position="492"/>
    </location>
</feature>
<feature type="compositionally biased region" description="Polar residues" evidence="10">
    <location>
        <begin position="1229"/>
        <end position="1238"/>
    </location>
</feature>
<feature type="region of interest" description="Disordered" evidence="10">
    <location>
        <begin position="74"/>
        <end position="99"/>
    </location>
</feature>
<feature type="compositionally biased region" description="Low complexity" evidence="10">
    <location>
        <begin position="85"/>
        <end position="95"/>
    </location>
</feature>
<feature type="coiled-coil region" evidence="9">
    <location>
        <begin position="1046"/>
        <end position="1109"/>
    </location>
</feature>
<feature type="coiled-coil region" evidence="9">
    <location>
        <begin position="1346"/>
        <end position="1380"/>
    </location>
</feature>
<dbReference type="InterPro" id="IPR038774">
    <property type="entry name" value="CEP162-like"/>
</dbReference>
<evidence type="ECO:0000256" key="5">
    <source>
        <dbReference type="ARBA" id="ARBA00022701"/>
    </source>
</evidence>
<dbReference type="GO" id="GO:0005879">
    <property type="term" value="C:axonemal microtubule"/>
    <property type="evidence" value="ECO:0007669"/>
    <property type="project" value="TreeGrafter"/>
</dbReference>
<name>A0A6P3X1H4_DINQU</name>
<feature type="compositionally biased region" description="Basic and acidic residues" evidence="10">
    <location>
        <begin position="241"/>
        <end position="261"/>
    </location>
</feature>
<dbReference type="GO" id="GO:0005814">
    <property type="term" value="C:centriole"/>
    <property type="evidence" value="ECO:0007669"/>
    <property type="project" value="UniProtKB-SubCell"/>
</dbReference>
<comment type="similarity">
    <text evidence="2">Belongs to the CEP162 family.</text>
</comment>
<feature type="compositionally biased region" description="Basic and acidic residues" evidence="10">
    <location>
        <begin position="1122"/>
        <end position="1146"/>
    </location>
</feature>
<feature type="region of interest" description="Disordered" evidence="10">
    <location>
        <begin position="1223"/>
        <end position="1250"/>
    </location>
</feature>
<dbReference type="PANTHER" id="PTHR34031">
    <property type="entry name" value="CENTROSOMAL PROTEIN OF 162 KDA"/>
    <property type="match status" value="1"/>
</dbReference>
<feature type="compositionally biased region" description="Basic and acidic residues" evidence="10">
    <location>
        <begin position="577"/>
        <end position="586"/>
    </location>
</feature>
<feature type="compositionally biased region" description="Basic and acidic residues" evidence="10">
    <location>
        <begin position="414"/>
        <end position="429"/>
    </location>
</feature>
<gene>
    <name evidence="12" type="primary">LOC106743160</name>
</gene>
<evidence type="ECO:0000256" key="2">
    <source>
        <dbReference type="ARBA" id="ARBA00009485"/>
    </source>
</evidence>
<feature type="region of interest" description="Disordered" evidence="10">
    <location>
        <begin position="288"/>
        <end position="322"/>
    </location>
</feature>
<evidence type="ECO:0000256" key="9">
    <source>
        <dbReference type="SAM" id="Coils"/>
    </source>
</evidence>
<feature type="region of interest" description="Disordered" evidence="10">
    <location>
        <begin position="241"/>
        <end position="271"/>
    </location>
</feature>
<reference evidence="12" key="1">
    <citation type="submission" date="2025-08" db="UniProtKB">
        <authorList>
            <consortium name="RefSeq"/>
        </authorList>
    </citation>
    <scope>IDENTIFICATION</scope>
</reference>
<feature type="compositionally biased region" description="Basic and acidic residues" evidence="10">
    <location>
        <begin position="304"/>
        <end position="322"/>
    </location>
</feature>
<dbReference type="GeneID" id="106743160"/>
<keyword evidence="11" id="KW-1185">Reference proteome</keyword>
<evidence type="ECO:0000313" key="12">
    <source>
        <dbReference type="RefSeq" id="XP_014472221.1"/>
    </source>
</evidence>
<keyword evidence="5" id="KW-0493">Microtubule</keyword>
<evidence type="ECO:0000256" key="10">
    <source>
        <dbReference type="SAM" id="MobiDB-lite"/>
    </source>
</evidence>
<feature type="compositionally biased region" description="Basic and acidic residues" evidence="10">
    <location>
        <begin position="545"/>
        <end position="554"/>
    </location>
</feature>
<dbReference type="GO" id="GO:0060271">
    <property type="term" value="P:cilium assembly"/>
    <property type="evidence" value="ECO:0007669"/>
    <property type="project" value="TreeGrafter"/>
</dbReference>
<feature type="region of interest" description="Disordered" evidence="10">
    <location>
        <begin position="1"/>
        <end position="25"/>
    </location>
</feature>
<evidence type="ECO:0000313" key="11">
    <source>
        <dbReference type="Proteomes" id="UP000515204"/>
    </source>
</evidence>
<dbReference type="RefSeq" id="XP_014472221.1">
    <property type="nucleotide sequence ID" value="XM_014616735.1"/>
</dbReference>
<feature type="coiled-coil region" evidence="9">
    <location>
        <begin position="1181"/>
        <end position="1215"/>
    </location>
</feature>
<feature type="region of interest" description="Disordered" evidence="10">
    <location>
        <begin position="1122"/>
        <end position="1160"/>
    </location>
</feature>
<dbReference type="PANTHER" id="PTHR34031:SF1">
    <property type="entry name" value="CENTROSOMAL PROTEIN OF 162 KDA"/>
    <property type="match status" value="1"/>
</dbReference>
<feature type="compositionally biased region" description="Basic and acidic residues" evidence="10">
    <location>
        <begin position="179"/>
        <end position="197"/>
    </location>
</feature>
<protein>
    <recommendedName>
        <fullName evidence="3">Centrosomal protein of 162 kDa</fullName>
    </recommendedName>
</protein>
<evidence type="ECO:0000256" key="3">
    <source>
        <dbReference type="ARBA" id="ARBA00021406"/>
    </source>
</evidence>
<feature type="coiled-coil region" evidence="9">
    <location>
        <begin position="1270"/>
        <end position="1319"/>
    </location>
</feature>